<dbReference type="SUPFAM" id="SSF52540">
    <property type="entry name" value="P-loop containing nucleoside triphosphate hydrolases"/>
    <property type="match status" value="1"/>
</dbReference>
<evidence type="ECO:0000256" key="5">
    <source>
        <dbReference type="ARBA" id="ARBA00023125"/>
    </source>
</evidence>
<dbReference type="InterPro" id="IPR024704">
    <property type="entry name" value="SMC"/>
</dbReference>
<organism evidence="9 10">
    <name type="scientific">Paeniglutamicibacter psychrophenolicus</name>
    <dbReference type="NCBI Taxonomy" id="257454"/>
    <lineage>
        <taxon>Bacteria</taxon>
        <taxon>Bacillati</taxon>
        <taxon>Actinomycetota</taxon>
        <taxon>Actinomycetes</taxon>
        <taxon>Micrococcales</taxon>
        <taxon>Micrococcaceae</taxon>
        <taxon>Paeniglutamicibacter</taxon>
    </lineage>
</organism>
<feature type="coiled-coil region" evidence="6">
    <location>
        <begin position="795"/>
        <end position="829"/>
    </location>
</feature>
<feature type="region of interest" description="Disordered" evidence="7">
    <location>
        <begin position="761"/>
        <end position="783"/>
    </location>
</feature>
<keyword evidence="5 6" id="KW-0238">DNA-binding</keyword>
<comment type="subunit">
    <text evidence="6">Homodimer.</text>
</comment>
<dbReference type="Gene3D" id="3.40.50.300">
    <property type="entry name" value="P-loop containing nucleotide triphosphate hydrolases"/>
    <property type="match status" value="2"/>
</dbReference>
<evidence type="ECO:0000256" key="4">
    <source>
        <dbReference type="ARBA" id="ARBA00023054"/>
    </source>
</evidence>
<feature type="coiled-coil region" evidence="6">
    <location>
        <begin position="174"/>
        <end position="201"/>
    </location>
</feature>
<dbReference type="InterPro" id="IPR010935">
    <property type="entry name" value="SMC_hinge"/>
</dbReference>
<evidence type="ECO:0000313" key="9">
    <source>
        <dbReference type="EMBL" id="MBP2374492.1"/>
    </source>
</evidence>
<dbReference type="HAMAP" id="MF_01894">
    <property type="entry name" value="Smc_prok"/>
    <property type="match status" value="1"/>
</dbReference>
<comment type="caution">
    <text evidence="9">The sequence shown here is derived from an EMBL/GenBank/DDBJ whole genome shotgun (WGS) entry which is preliminary data.</text>
</comment>
<evidence type="ECO:0000256" key="2">
    <source>
        <dbReference type="ARBA" id="ARBA00022741"/>
    </source>
</evidence>
<dbReference type="Proteomes" id="UP000766570">
    <property type="component" value="Unassembled WGS sequence"/>
</dbReference>
<feature type="coiled-coil region" evidence="6">
    <location>
        <begin position="327"/>
        <end position="375"/>
    </location>
</feature>
<keyword evidence="2 6" id="KW-0547">Nucleotide-binding</keyword>
<dbReference type="InterPro" id="IPR036277">
    <property type="entry name" value="SMC_hinge_sf"/>
</dbReference>
<evidence type="ECO:0000256" key="7">
    <source>
        <dbReference type="SAM" id="MobiDB-lite"/>
    </source>
</evidence>
<evidence type="ECO:0000256" key="1">
    <source>
        <dbReference type="ARBA" id="ARBA00022490"/>
    </source>
</evidence>
<sequence>MHLKTLTVRGFKSFASATTFEFEPGVTAVVGPNGSGKSNVVDALAWVMGEQGAKTLRGGKMEDVIFAGTSGRAPLGRAHVSLTIDNSDGALPIEYAEVTISRTLFRAGGSEYAINGNSCRLLDIQELLSDSGLGREMHVIVGQGQLDRILHATPEDRRGFIEEAAGVLKHRRRKEKTVRKLDAMQGNLNRLEDLTGEIRRQLTPLGKQAKIARRAQAVQFEVRDAKSRLMADTLVTLRTALEKDIADEATQRAAQQVVQGRLEESRTELTGLEVAAAHATPALNKSRDLWFGLTSTRERFRSLGALSAERSRLLGTDGPEFDPSRDPDRLESQAERLGDELEELEENLEMRQELLEEALETKTEAEEAAHAEQQRLTNELRTAADRREGLARLAGQIGASRSKAEATEGELGRLRQSLTGWAERREGTANEFAALEQQAASVQGGEEDLDTAYENAADRHEALVAKMDAQRVAEQELATTLGALRGRLEALRMGAVRKDASEEILAGGHEGLLGRLSQYLEVENGYEVAVAAALGPVAEAIAVKELDHALAILGDLRETDGGRVHLVNGNLDAATPPNIAAPLGKHVLEVIGTPEALAGTLSHLLHSTVVVADLSEARQLLENDPHLRAVTLAGDLLTSGTASGGTTAAPSLIEQNAAISETEVELSVVDEKLVAMRLEAADLTAQLMAAEEAADAALSRLHDSDARISAVAQRMEHLGSLLRQGHGERERLEQQITVAQEKLEVEQEKLAELVERLDMAQEAPEDHEPETDQRDELAAAASAARQKELDARLALRSAEERANALRGRVESLKRAAETERRARAEAQRRAEIRRSQALAAREVSTKVQRVITFMDVSIELADREREQLQQRREELEAELSLVRARVDKLGHELAELTNSVHRDEMARAEQRLRIETLENRSIEELGLTSEHLVENFGPHLPVPQPPPEDDKWAALRQEVDDEGNTVPEGIAFDRAEQEKRLKKAERDLSALGRVNPLALEEFAALEERHKFLTSQLEDLKNSRKDLLDIIKDVDERVERVFTEAYNDTAAQFERVFGRLFPGGEGRLVLTDPDNMLTTGIEVEARPAGKKIKRLSLLSGGERSLTAVALLVAIFKARPSPFYVMDEVEAALDDTNLGRLITIFEELRESSQLIVITHQKRTMEVADALYGVTMRGDGVSMVISQRVDRAEAQSA</sequence>
<dbReference type="InterPro" id="IPR027417">
    <property type="entry name" value="P-loop_NTPase"/>
</dbReference>
<evidence type="ECO:0000256" key="6">
    <source>
        <dbReference type="HAMAP-Rule" id="MF_01894"/>
    </source>
</evidence>
<name>A0ABS4WE71_9MICC</name>
<dbReference type="Pfam" id="PF02463">
    <property type="entry name" value="SMC_N"/>
    <property type="match status" value="1"/>
</dbReference>
<protein>
    <recommendedName>
        <fullName evidence="6">Chromosome partition protein Smc</fullName>
    </recommendedName>
</protein>
<dbReference type="Gene3D" id="3.30.70.1620">
    <property type="match status" value="1"/>
</dbReference>
<dbReference type="SMART" id="SM00968">
    <property type="entry name" value="SMC_hinge"/>
    <property type="match status" value="1"/>
</dbReference>
<dbReference type="Gene3D" id="1.20.1060.20">
    <property type="match status" value="1"/>
</dbReference>
<evidence type="ECO:0000259" key="8">
    <source>
        <dbReference type="SMART" id="SM00968"/>
    </source>
</evidence>
<dbReference type="SUPFAM" id="SSF75553">
    <property type="entry name" value="Smc hinge domain"/>
    <property type="match status" value="1"/>
</dbReference>
<dbReference type="InterPro" id="IPR003395">
    <property type="entry name" value="RecF/RecN/SMC_N"/>
</dbReference>
<dbReference type="EMBL" id="JAGIOE010000001">
    <property type="protein sequence ID" value="MBP2374492.1"/>
    <property type="molecule type" value="Genomic_DNA"/>
</dbReference>
<dbReference type="NCBIfam" id="TIGR02168">
    <property type="entry name" value="SMC_prok_B"/>
    <property type="match status" value="1"/>
</dbReference>
<keyword evidence="4 6" id="KW-0175">Coiled coil</keyword>
<evidence type="ECO:0000256" key="3">
    <source>
        <dbReference type="ARBA" id="ARBA00022840"/>
    </source>
</evidence>
<dbReference type="RefSeq" id="WP_209907504.1">
    <property type="nucleotide sequence ID" value="NZ_BAAAMI010000017.1"/>
</dbReference>
<dbReference type="PANTHER" id="PTHR43977">
    <property type="entry name" value="STRUCTURAL MAINTENANCE OF CHROMOSOMES PROTEIN 3"/>
    <property type="match status" value="1"/>
</dbReference>
<keyword evidence="3 6" id="KW-0067">ATP-binding</keyword>
<comment type="domain">
    <text evidence="6">Contains large globular domains required for ATP hydrolysis at each terminus and a third globular domain forming a flexible hinge near the middle of the molecule. These domains are separated by coiled-coil structures.</text>
</comment>
<keyword evidence="1 6" id="KW-0963">Cytoplasm</keyword>
<accession>A0ABS4WE71</accession>
<dbReference type="PIRSF" id="PIRSF005719">
    <property type="entry name" value="SMC"/>
    <property type="match status" value="1"/>
</dbReference>
<dbReference type="CDD" id="cd03278">
    <property type="entry name" value="ABC_SMC_barmotin"/>
    <property type="match status" value="1"/>
</dbReference>
<feature type="compositionally biased region" description="Basic and acidic residues" evidence="7">
    <location>
        <begin position="761"/>
        <end position="777"/>
    </location>
</feature>
<keyword evidence="10" id="KW-1185">Reference proteome</keyword>
<gene>
    <name evidence="6" type="primary">smc</name>
    <name evidence="9" type="ORF">JOF46_002404</name>
</gene>
<reference evidence="9 10" key="1">
    <citation type="submission" date="2021-03" db="EMBL/GenBank/DDBJ databases">
        <title>Sequencing the genomes of 1000 actinobacteria strains.</title>
        <authorList>
            <person name="Klenk H.-P."/>
        </authorList>
    </citation>
    <scope>NUCLEOTIDE SEQUENCE [LARGE SCALE GENOMIC DNA]</scope>
    <source>
        <strain evidence="9 10">DSM 15454</strain>
    </source>
</reference>
<evidence type="ECO:0000313" key="10">
    <source>
        <dbReference type="Proteomes" id="UP000766570"/>
    </source>
</evidence>
<feature type="binding site" evidence="6">
    <location>
        <begin position="32"/>
        <end position="39"/>
    </location>
    <ligand>
        <name>ATP</name>
        <dbReference type="ChEBI" id="CHEBI:30616"/>
    </ligand>
</feature>
<comment type="similarity">
    <text evidence="6">Belongs to the SMC family.</text>
</comment>
<dbReference type="Pfam" id="PF06470">
    <property type="entry name" value="SMC_hinge"/>
    <property type="match status" value="1"/>
</dbReference>
<comment type="function">
    <text evidence="6">Required for chromosome condensation and partitioning.</text>
</comment>
<feature type="domain" description="SMC hinge" evidence="8">
    <location>
        <begin position="510"/>
        <end position="621"/>
    </location>
</feature>
<comment type="subcellular location">
    <subcellularLocation>
        <location evidence="6">Cytoplasm</location>
    </subcellularLocation>
</comment>
<proteinExistence type="inferred from homology"/>
<feature type="coiled-coil region" evidence="6">
    <location>
        <begin position="858"/>
        <end position="925"/>
    </location>
</feature>
<dbReference type="InterPro" id="IPR011890">
    <property type="entry name" value="SMC_prok"/>
</dbReference>
<feature type="coiled-coil region" evidence="6">
    <location>
        <begin position="974"/>
        <end position="1036"/>
    </location>
</feature>